<keyword evidence="5" id="KW-1185">Reference proteome</keyword>
<evidence type="ECO:0000259" key="3">
    <source>
        <dbReference type="PROSITE" id="PS50002"/>
    </source>
</evidence>
<evidence type="ECO:0000313" key="4">
    <source>
        <dbReference type="EnsemblPlants" id="AUR62027299-RA:cds"/>
    </source>
</evidence>
<keyword evidence="1 2" id="KW-0728">SH3 domain</keyword>
<evidence type="ECO:0000313" key="5">
    <source>
        <dbReference type="Proteomes" id="UP000596660"/>
    </source>
</evidence>
<dbReference type="Proteomes" id="UP000596660">
    <property type="component" value="Unplaced"/>
</dbReference>
<evidence type="ECO:0000256" key="2">
    <source>
        <dbReference type="PROSITE-ProRule" id="PRU00192"/>
    </source>
</evidence>
<dbReference type="EnsemblPlants" id="AUR62027299-RA">
    <property type="protein sequence ID" value="AUR62027299-RA:cds"/>
    <property type="gene ID" value="AUR62027299"/>
</dbReference>
<name>A0A803MCV6_CHEQI</name>
<dbReference type="PROSITE" id="PS50002">
    <property type="entry name" value="SH3"/>
    <property type="match status" value="1"/>
</dbReference>
<dbReference type="Gramene" id="AUR62027299-RA">
    <property type="protein sequence ID" value="AUR62027299-RA:cds"/>
    <property type="gene ID" value="AUR62027299"/>
</dbReference>
<dbReference type="InterPro" id="IPR036028">
    <property type="entry name" value="SH3-like_dom_sf"/>
</dbReference>
<dbReference type="Pfam" id="PF14604">
    <property type="entry name" value="SH3_9"/>
    <property type="match status" value="1"/>
</dbReference>
<feature type="domain" description="SH3" evidence="3">
    <location>
        <begin position="25"/>
        <end position="84"/>
    </location>
</feature>
<sequence>MMITLSLLQLNAERSYTITMFLLCWKKVLPEVVHPFDAQAEWELSLLANDIVVVQQVIPGGWSNGECNGKTGWFPSPYVQRLVEVSEGNVSWANLLQQ</sequence>
<dbReference type="Gene3D" id="2.30.30.40">
    <property type="entry name" value="SH3 Domains"/>
    <property type="match status" value="1"/>
</dbReference>
<proteinExistence type="predicted"/>
<dbReference type="AlphaFoldDB" id="A0A803MCV6"/>
<protein>
    <recommendedName>
        <fullName evidence="3">SH3 domain-containing protein</fullName>
    </recommendedName>
</protein>
<organism evidence="4 5">
    <name type="scientific">Chenopodium quinoa</name>
    <name type="common">Quinoa</name>
    <dbReference type="NCBI Taxonomy" id="63459"/>
    <lineage>
        <taxon>Eukaryota</taxon>
        <taxon>Viridiplantae</taxon>
        <taxon>Streptophyta</taxon>
        <taxon>Embryophyta</taxon>
        <taxon>Tracheophyta</taxon>
        <taxon>Spermatophyta</taxon>
        <taxon>Magnoliopsida</taxon>
        <taxon>eudicotyledons</taxon>
        <taxon>Gunneridae</taxon>
        <taxon>Pentapetalae</taxon>
        <taxon>Caryophyllales</taxon>
        <taxon>Chenopodiaceae</taxon>
        <taxon>Chenopodioideae</taxon>
        <taxon>Atripliceae</taxon>
        <taxon>Chenopodium</taxon>
    </lineage>
</organism>
<dbReference type="SUPFAM" id="SSF50044">
    <property type="entry name" value="SH3-domain"/>
    <property type="match status" value="1"/>
</dbReference>
<reference evidence="4" key="1">
    <citation type="journal article" date="2017" name="Nature">
        <title>The genome of Chenopodium quinoa.</title>
        <authorList>
            <person name="Jarvis D.E."/>
            <person name="Ho Y.S."/>
            <person name="Lightfoot D.J."/>
            <person name="Schmoeckel S.M."/>
            <person name="Li B."/>
            <person name="Borm T.J.A."/>
            <person name="Ohyanagi H."/>
            <person name="Mineta K."/>
            <person name="Michell C.T."/>
            <person name="Saber N."/>
            <person name="Kharbatia N.M."/>
            <person name="Rupper R.R."/>
            <person name="Sharp A.R."/>
            <person name="Dally N."/>
            <person name="Boughton B.A."/>
            <person name="Woo Y.H."/>
            <person name="Gao G."/>
            <person name="Schijlen E.G.W.M."/>
            <person name="Guo X."/>
            <person name="Momin A.A."/>
            <person name="Negrao S."/>
            <person name="Al-Babili S."/>
            <person name="Gehring C."/>
            <person name="Roessner U."/>
            <person name="Jung C."/>
            <person name="Murphy K."/>
            <person name="Arold S.T."/>
            <person name="Gojobori T."/>
            <person name="van der Linden C.G."/>
            <person name="van Loo E.N."/>
            <person name="Jellen E.N."/>
            <person name="Maughan P.J."/>
            <person name="Tester M."/>
        </authorList>
    </citation>
    <scope>NUCLEOTIDE SEQUENCE [LARGE SCALE GENOMIC DNA]</scope>
    <source>
        <strain evidence="4">cv. PI 614886</strain>
    </source>
</reference>
<reference evidence="4" key="2">
    <citation type="submission" date="2021-03" db="UniProtKB">
        <authorList>
            <consortium name="EnsemblPlants"/>
        </authorList>
    </citation>
    <scope>IDENTIFICATION</scope>
</reference>
<dbReference type="SMART" id="SM00326">
    <property type="entry name" value="SH3"/>
    <property type="match status" value="1"/>
</dbReference>
<evidence type="ECO:0000256" key="1">
    <source>
        <dbReference type="ARBA" id="ARBA00022443"/>
    </source>
</evidence>
<accession>A0A803MCV6</accession>
<dbReference type="InterPro" id="IPR001452">
    <property type="entry name" value="SH3_domain"/>
</dbReference>